<proteinExistence type="predicted"/>
<dbReference type="KEGG" id="cbw:RR42_s1917"/>
<evidence type="ECO:0008006" key="3">
    <source>
        <dbReference type="Google" id="ProtNLM"/>
    </source>
</evidence>
<name>A0A0C4YLR2_9BURK</name>
<organism evidence="1 2">
    <name type="scientific">Cupriavidus basilensis</name>
    <dbReference type="NCBI Taxonomy" id="68895"/>
    <lineage>
        <taxon>Bacteria</taxon>
        <taxon>Pseudomonadati</taxon>
        <taxon>Pseudomonadota</taxon>
        <taxon>Betaproteobacteria</taxon>
        <taxon>Burkholderiales</taxon>
        <taxon>Burkholderiaceae</taxon>
        <taxon>Cupriavidus</taxon>
    </lineage>
</organism>
<evidence type="ECO:0000313" key="1">
    <source>
        <dbReference type="EMBL" id="AJG23505.1"/>
    </source>
</evidence>
<keyword evidence="2" id="KW-1185">Reference proteome</keyword>
<dbReference type="EMBL" id="CP010537">
    <property type="protein sequence ID" value="AJG23505.1"/>
    <property type="molecule type" value="Genomic_DNA"/>
</dbReference>
<dbReference type="AlphaFoldDB" id="A0A0C4YLR2"/>
<gene>
    <name evidence="1" type="ORF">RR42_s1917</name>
</gene>
<accession>A0A0C4YLR2</accession>
<reference evidence="1 2" key="1">
    <citation type="journal article" date="2015" name="Genome Announc.">
        <title>Complete Genome Sequence of Cupriavidus basilensis 4G11, Isolated from the Oak Ridge Field Research Center Site.</title>
        <authorList>
            <person name="Ray J."/>
            <person name="Waters R.J."/>
            <person name="Skerker J.M."/>
            <person name="Kuehl J.V."/>
            <person name="Price M.N."/>
            <person name="Huang J."/>
            <person name="Chakraborty R."/>
            <person name="Arkin A.P."/>
            <person name="Deutschbauer A."/>
        </authorList>
    </citation>
    <scope>NUCLEOTIDE SEQUENCE [LARGE SCALE GENOMIC DNA]</scope>
    <source>
        <strain evidence="1">4G11</strain>
    </source>
</reference>
<dbReference type="Proteomes" id="UP000031843">
    <property type="component" value="Chromosome secondary"/>
</dbReference>
<sequence>MATDERVTVISDDAGEFEKTIRGSQLARGRILDWFHIAMKFKAAQRSVFGSKVIDSLERESIETEITHAKWLAWHGKGRKALERIKALDAQLLTRAGYEFSTLWWNLDKVCGYLRSNASTLVNYGARHRKGLPIVSASFGTP</sequence>
<dbReference type="STRING" id="68895.RR42_s1917"/>
<protein>
    <recommendedName>
        <fullName evidence="3">Transposase</fullName>
    </recommendedName>
</protein>
<evidence type="ECO:0000313" key="2">
    <source>
        <dbReference type="Proteomes" id="UP000031843"/>
    </source>
</evidence>